<sequence>MKELQLPLVRLTPEQEAFRHEVRSFLDEERKKGTFATHADSWLSGYSAEFSKMLGKRGWIGMTWPKEYGGSERSAIDRYILTEELLAAGAPVASHWFADRQSGPLLLNLGTEEQKDFFLPKITKGECFFSIGLSEPNSGSDLASLKTRAEKVEGGWVVNGMKTWTSGAHHSHYMITLCRTSPQDEKRRHDGMSQLIIDLSAEGVSIRPIQFLTGEHHFNEVFLENVFVPDNRVIGEVGNGWKQGMLELAYERSGPERILSTFPLLQEAQRLLTEQQDQKGLAEVAKLNARLWSLRNMSIGVAQMLEGGKDVALAASLVKDLGTLFEQSVAEAVRLLLPMRPSVTAERLLDRLMAESVLHGPGFTIRGGTTEILRGIVAKGVASA</sequence>
<dbReference type="FunFam" id="2.40.110.10:FF:000011">
    <property type="entry name" value="Acyl-CoA dehydrogenase FadE34"/>
    <property type="match status" value="1"/>
</dbReference>
<dbReference type="PANTHER" id="PTHR43292:SF4">
    <property type="entry name" value="ACYL-COA DEHYDROGENASE FADE34"/>
    <property type="match status" value="1"/>
</dbReference>
<dbReference type="PROSITE" id="PS00072">
    <property type="entry name" value="ACYL_COA_DH_1"/>
    <property type="match status" value="1"/>
</dbReference>
<dbReference type="InterPro" id="IPR006091">
    <property type="entry name" value="Acyl-CoA_Oxase/DH_mid-dom"/>
</dbReference>
<evidence type="ECO:0000259" key="6">
    <source>
        <dbReference type="Pfam" id="PF02771"/>
    </source>
</evidence>
<evidence type="ECO:0000259" key="5">
    <source>
        <dbReference type="Pfam" id="PF02770"/>
    </source>
</evidence>
<dbReference type="Gene3D" id="2.40.110.10">
    <property type="entry name" value="Butyryl-CoA Dehydrogenase, subunit A, domain 2"/>
    <property type="match status" value="1"/>
</dbReference>
<dbReference type="EMBL" id="FNAR01000021">
    <property type="protein sequence ID" value="SDE79713.1"/>
    <property type="molecule type" value="Genomic_DNA"/>
</dbReference>
<dbReference type="GO" id="GO:0005886">
    <property type="term" value="C:plasma membrane"/>
    <property type="evidence" value="ECO:0007669"/>
    <property type="project" value="TreeGrafter"/>
</dbReference>
<dbReference type="GO" id="GO:0050660">
    <property type="term" value="F:flavin adenine dinucleotide binding"/>
    <property type="evidence" value="ECO:0007669"/>
    <property type="project" value="InterPro"/>
</dbReference>
<dbReference type="AlphaFoldDB" id="A0A1G7FUW0"/>
<evidence type="ECO:0000313" key="8">
    <source>
        <dbReference type="Proteomes" id="UP000198823"/>
    </source>
</evidence>
<comment type="cofactor">
    <cofactor evidence="1">
        <name>FAD</name>
        <dbReference type="ChEBI" id="CHEBI:57692"/>
    </cofactor>
</comment>
<feature type="domain" description="Acyl-CoA dehydrogenase/oxidase N-terminal" evidence="6">
    <location>
        <begin position="12"/>
        <end position="126"/>
    </location>
</feature>
<dbReference type="InterPro" id="IPR046373">
    <property type="entry name" value="Acyl-CoA_Oxase/DH_mid-dom_sf"/>
</dbReference>
<dbReference type="Proteomes" id="UP000198823">
    <property type="component" value="Unassembled WGS sequence"/>
</dbReference>
<organism evidence="7 8">
    <name type="scientific">Bhargavaea beijingensis</name>
    <dbReference type="NCBI Taxonomy" id="426756"/>
    <lineage>
        <taxon>Bacteria</taxon>
        <taxon>Bacillati</taxon>
        <taxon>Bacillota</taxon>
        <taxon>Bacilli</taxon>
        <taxon>Bacillales</taxon>
        <taxon>Caryophanaceae</taxon>
        <taxon>Bhargavaea</taxon>
    </lineage>
</organism>
<dbReference type="GO" id="GO:0003995">
    <property type="term" value="F:acyl-CoA dehydrogenase activity"/>
    <property type="evidence" value="ECO:0007669"/>
    <property type="project" value="InterPro"/>
</dbReference>
<proteinExistence type="predicted"/>
<dbReference type="Pfam" id="PF02771">
    <property type="entry name" value="Acyl-CoA_dh_N"/>
    <property type="match status" value="1"/>
</dbReference>
<dbReference type="SUPFAM" id="SSF56645">
    <property type="entry name" value="Acyl-CoA dehydrogenase NM domain-like"/>
    <property type="match status" value="1"/>
</dbReference>
<dbReference type="PANTHER" id="PTHR43292">
    <property type="entry name" value="ACYL-COA DEHYDROGENASE"/>
    <property type="match status" value="1"/>
</dbReference>
<protein>
    <submittedName>
        <fullName evidence="7">Acyl-CoA dehydrogenase</fullName>
    </submittedName>
</protein>
<name>A0A1G7FUW0_9BACL</name>
<reference evidence="7 8" key="1">
    <citation type="submission" date="2016-10" db="EMBL/GenBank/DDBJ databases">
        <authorList>
            <person name="de Groot N.N."/>
        </authorList>
    </citation>
    <scope>NUCLEOTIDE SEQUENCE [LARGE SCALE GENOMIC DNA]</scope>
    <source>
        <strain evidence="7 8">CGMCC 1.6762</strain>
    </source>
</reference>
<evidence type="ECO:0000256" key="4">
    <source>
        <dbReference type="ARBA" id="ARBA00023002"/>
    </source>
</evidence>
<feature type="domain" description="Acyl-CoA oxidase/dehydrogenase middle" evidence="5">
    <location>
        <begin position="131"/>
        <end position="226"/>
    </location>
</feature>
<keyword evidence="4" id="KW-0560">Oxidoreductase</keyword>
<keyword evidence="3" id="KW-0274">FAD</keyword>
<accession>A0A1G7FUW0</accession>
<evidence type="ECO:0000256" key="2">
    <source>
        <dbReference type="ARBA" id="ARBA00022630"/>
    </source>
</evidence>
<keyword evidence="2" id="KW-0285">Flavoprotein</keyword>
<evidence type="ECO:0000256" key="3">
    <source>
        <dbReference type="ARBA" id="ARBA00022827"/>
    </source>
</evidence>
<dbReference type="InterPro" id="IPR013786">
    <property type="entry name" value="AcylCoA_DH/ox_N"/>
</dbReference>
<dbReference type="InterPro" id="IPR037069">
    <property type="entry name" value="AcylCoA_DH/ox_N_sf"/>
</dbReference>
<dbReference type="Pfam" id="PF02770">
    <property type="entry name" value="Acyl-CoA_dh_M"/>
    <property type="match status" value="1"/>
</dbReference>
<dbReference type="Gene3D" id="1.10.540.10">
    <property type="entry name" value="Acyl-CoA dehydrogenase/oxidase, N-terminal domain"/>
    <property type="match status" value="1"/>
</dbReference>
<evidence type="ECO:0000313" key="7">
    <source>
        <dbReference type="EMBL" id="SDE79713.1"/>
    </source>
</evidence>
<dbReference type="OrthoDB" id="2431337at2"/>
<dbReference type="InterPro" id="IPR009100">
    <property type="entry name" value="AcylCoA_DH/oxidase_NM_dom_sf"/>
</dbReference>
<dbReference type="RefSeq" id="WP_092098315.1">
    <property type="nucleotide sequence ID" value="NZ_FNAR01000021.1"/>
</dbReference>
<gene>
    <name evidence="7" type="ORF">SAMN04488126_12126</name>
</gene>
<evidence type="ECO:0000256" key="1">
    <source>
        <dbReference type="ARBA" id="ARBA00001974"/>
    </source>
</evidence>
<dbReference type="InterPro" id="IPR006089">
    <property type="entry name" value="Acyl-CoA_DH_CS"/>
</dbReference>
<dbReference type="STRING" id="426756.SAMN04488126_12126"/>
<dbReference type="InterPro" id="IPR052161">
    <property type="entry name" value="Mycobact_Acyl-CoA_DH"/>
</dbReference>
<dbReference type="Gene3D" id="1.20.140.10">
    <property type="entry name" value="Butyryl-CoA Dehydrogenase, subunit A, domain 3"/>
    <property type="match status" value="1"/>
</dbReference>